<organism evidence="2 3">
    <name type="scientific">Roseibium aggregatum</name>
    <dbReference type="NCBI Taxonomy" id="187304"/>
    <lineage>
        <taxon>Bacteria</taxon>
        <taxon>Pseudomonadati</taxon>
        <taxon>Pseudomonadota</taxon>
        <taxon>Alphaproteobacteria</taxon>
        <taxon>Hyphomicrobiales</taxon>
        <taxon>Stappiaceae</taxon>
        <taxon>Roseibium</taxon>
    </lineage>
</organism>
<feature type="transmembrane region" description="Helical" evidence="1">
    <location>
        <begin position="84"/>
        <end position="103"/>
    </location>
</feature>
<keyword evidence="1" id="KW-0472">Membrane</keyword>
<evidence type="ECO:0000313" key="3">
    <source>
        <dbReference type="Proteomes" id="UP000664096"/>
    </source>
</evidence>
<protein>
    <submittedName>
        <fullName evidence="2">Uncharacterized protein</fullName>
    </submittedName>
</protein>
<name>A0A939J6X2_9HYPH</name>
<gene>
    <name evidence="2" type="ORF">JF539_25520</name>
</gene>
<evidence type="ECO:0000313" key="2">
    <source>
        <dbReference type="EMBL" id="MBN9673740.1"/>
    </source>
</evidence>
<dbReference type="EMBL" id="JAEKJZ010000008">
    <property type="protein sequence ID" value="MBN9673740.1"/>
    <property type="molecule type" value="Genomic_DNA"/>
</dbReference>
<feature type="transmembrane region" description="Helical" evidence="1">
    <location>
        <begin position="12"/>
        <end position="32"/>
    </location>
</feature>
<evidence type="ECO:0000256" key="1">
    <source>
        <dbReference type="SAM" id="Phobius"/>
    </source>
</evidence>
<reference evidence="2" key="1">
    <citation type="submission" date="2020-12" db="EMBL/GenBank/DDBJ databases">
        <title>Oil enriched cultivation method for isolating marine PHA-producing bacteria.</title>
        <authorList>
            <person name="Zheng W."/>
            <person name="Yu S."/>
            <person name="Huang Y."/>
        </authorList>
    </citation>
    <scope>NUCLEOTIDE SEQUENCE</scope>
    <source>
        <strain evidence="2">SY-2-12</strain>
    </source>
</reference>
<dbReference type="AlphaFoldDB" id="A0A939J6X2"/>
<dbReference type="Proteomes" id="UP000664096">
    <property type="component" value="Unassembled WGS sequence"/>
</dbReference>
<proteinExistence type="predicted"/>
<keyword evidence="1" id="KW-0812">Transmembrane</keyword>
<feature type="transmembrane region" description="Helical" evidence="1">
    <location>
        <begin position="115"/>
        <end position="133"/>
    </location>
</feature>
<sequence length="234" mass="26553">MIEQILETLKFLVANPAIAAFFVVIVLIVYLLRKRSFQSVLTRQSELYRSGWVTPAGKVTRVHETGGGEDTILVMRPPRRQSMAAVWSLLFFGACAAFMWFVQLSNQSEQTAKNWFGFAIASAFSVMAIFLFATSFSRIHVSAVDIVQYRLLRRSRKFLLKEISAVELAGKSPSSGVKLVFFDGRHVRLPANYEGYAEVLDNIQRAHPSLPKLLAMGRIRDMAIEKRKKHRNTR</sequence>
<accession>A0A939J6X2</accession>
<dbReference type="RefSeq" id="WP_207143940.1">
    <property type="nucleotide sequence ID" value="NZ_JAEKJZ010000008.1"/>
</dbReference>
<keyword evidence="1" id="KW-1133">Transmembrane helix</keyword>
<comment type="caution">
    <text evidence="2">The sequence shown here is derived from an EMBL/GenBank/DDBJ whole genome shotgun (WGS) entry which is preliminary data.</text>
</comment>